<dbReference type="InParanoid" id="A0A024GHP0"/>
<name>A0A024GHP0_9STRA</name>
<gene>
    <name evidence="2" type="ORF">BN9_067730</name>
</gene>
<feature type="signal peptide" evidence="1">
    <location>
        <begin position="1"/>
        <end position="20"/>
    </location>
</feature>
<comment type="caution">
    <text evidence="2">The sequence shown here is derived from an EMBL/GenBank/DDBJ whole genome shotgun (WGS) entry which is preliminary data.</text>
</comment>
<keyword evidence="1" id="KW-0732">Signal</keyword>
<dbReference type="AlphaFoldDB" id="A0A024GHP0"/>
<evidence type="ECO:0000313" key="2">
    <source>
        <dbReference type="EMBL" id="CCI45863.1"/>
    </source>
</evidence>
<evidence type="ECO:0008006" key="4">
    <source>
        <dbReference type="Google" id="ProtNLM"/>
    </source>
</evidence>
<dbReference type="EMBL" id="CAIX01000110">
    <property type="protein sequence ID" value="CCI45863.1"/>
    <property type="molecule type" value="Genomic_DNA"/>
</dbReference>
<evidence type="ECO:0000313" key="3">
    <source>
        <dbReference type="Proteomes" id="UP000053237"/>
    </source>
</evidence>
<evidence type="ECO:0000256" key="1">
    <source>
        <dbReference type="SAM" id="SignalP"/>
    </source>
</evidence>
<sequence>MATKLLKLFVAACICFCTISDKPKLLLRQLNRSDEHPPAEEIERACALTDLRSFGILLGISKLSARLFKRMWSYRLKRVVKKKFSSFKLQTWHMNYCDIRARVADFSIEYDNREYSLQKLAVSDSTTLNATIKYGGNMTLRFILKAEIIPTYDLLKKGVQVMKWMLRKESSQSIFLDIPVKIELEQPWLDISVAAEILRCKPKIKNCERQGVLSTIYLAARRRFGKLNGRILRRFRHLKILEISLGYKSRSVLARWDEISTNSYVDTAGYNLMKRILPDTRIAEVLNDAPRLMMKRVNALIDKRFKSRGQATCLRVKNTLT</sequence>
<accession>A0A024GHP0</accession>
<protein>
    <recommendedName>
        <fullName evidence="4">Lipid-binding serum glycoprotein N-terminal domain-containing protein</fullName>
    </recommendedName>
</protein>
<keyword evidence="3" id="KW-1185">Reference proteome</keyword>
<organism evidence="2 3">
    <name type="scientific">Albugo candida</name>
    <dbReference type="NCBI Taxonomy" id="65357"/>
    <lineage>
        <taxon>Eukaryota</taxon>
        <taxon>Sar</taxon>
        <taxon>Stramenopiles</taxon>
        <taxon>Oomycota</taxon>
        <taxon>Peronosporomycetes</taxon>
        <taxon>Albuginales</taxon>
        <taxon>Albuginaceae</taxon>
        <taxon>Albugo</taxon>
    </lineage>
</organism>
<reference evidence="2 3" key="1">
    <citation type="submission" date="2012-05" db="EMBL/GenBank/DDBJ databases">
        <title>Recombination and specialization in a pathogen metapopulation.</title>
        <authorList>
            <person name="Gardiner A."/>
            <person name="Kemen E."/>
            <person name="Schultz-Larsen T."/>
            <person name="MacLean D."/>
            <person name="Van Oosterhout C."/>
            <person name="Jones J.D.G."/>
        </authorList>
    </citation>
    <scope>NUCLEOTIDE SEQUENCE [LARGE SCALE GENOMIC DNA]</scope>
    <source>
        <strain evidence="2 3">Ac Nc2</strain>
    </source>
</reference>
<feature type="chain" id="PRO_5001529517" description="Lipid-binding serum glycoprotein N-terminal domain-containing protein" evidence="1">
    <location>
        <begin position="21"/>
        <end position="321"/>
    </location>
</feature>
<proteinExistence type="predicted"/>
<dbReference type="Proteomes" id="UP000053237">
    <property type="component" value="Unassembled WGS sequence"/>
</dbReference>